<organism evidence="6 7">
    <name type="scientific">Pseudolycoriella hygida</name>
    <dbReference type="NCBI Taxonomy" id="35572"/>
    <lineage>
        <taxon>Eukaryota</taxon>
        <taxon>Metazoa</taxon>
        <taxon>Ecdysozoa</taxon>
        <taxon>Arthropoda</taxon>
        <taxon>Hexapoda</taxon>
        <taxon>Insecta</taxon>
        <taxon>Pterygota</taxon>
        <taxon>Neoptera</taxon>
        <taxon>Endopterygota</taxon>
        <taxon>Diptera</taxon>
        <taxon>Nematocera</taxon>
        <taxon>Sciaroidea</taxon>
        <taxon>Sciaridae</taxon>
        <taxon>Pseudolycoriella</taxon>
    </lineage>
</organism>
<evidence type="ECO:0000256" key="1">
    <source>
        <dbReference type="ARBA" id="ARBA00004604"/>
    </source>
</evidence>
<keyword evidence="4" id="KW-0539">Nucleus</keyword>
<feature type="region of interest" description="Disordered" evidence="5">
    <location>
        <begin position="321"/>
        <end position="345"/>
    </location>
</feature>
<dbReference type="PANTHER" id="PTHR14150:SF12">
    <property type="entry name" value="U3 SMALL NUCLEOLAR RNA-ASSOCIATED PROTEIN 14 HOMOLOG A"/>
    <property type="match status" value="1"/>
</dbReference>
<evidence type="ECO:0000313" key="7">
    <source>
        <dbReference type="Proteomes" id="UP001151699"/>
    </source>
</evidence>
<comment type="similarity">
    <text evidence="2">Belongs to the UTP14 family.</text>
</comment>
<evidence type="ECO:0000256" key="3">
    <source>
        <dbReference type="ARBA" id="ARBA00022553"/>
    </source>
</evidence>
<feature type="compositionally biased region" description="Polar residues" evidence="5">
    <location>
        <begin position="383"/>
        <end position="401"/>
    </location>
</feature>
<dbReference type="PANTHER" id="PTHR14150">
    <property type="entry name" value="U3 SMALL NUCLEOLAR RNA-ASSOCIATED PROTEIN 14"/>
    <property type="match status" value="1"/>
</dbReference>
<dbReference type="GO" id="GO:0032040">
    <property type="term" value="C:small-subunit processome"/>
    <property type="evidence" value="ECO:0007669"/>
    <property type="project" value="InterPro"/>
</dbReference>
<keyword evidence="7" id="KW-1185">Reference proteome</keyword>
<proteinExistence type="inferred from homology"/>
<comment type="subcellular location">
    <subcellularLocation>
        <location evidence="1">Nucleus</location>
        <location evidence="1">Nucleolus</location>
    </subcellularLocation>
</comment>
<feature type="region of interest" description="Disordered" evidence="5">
    <location>
        <begin position="504"/>
        <end position="536"/>
    </location>
</feature>
<feature type="compositionally biased region" description="Acidic residues" evidence="5">
    <location>
        <begin position="414"/>
        <end position="427"/>
    </location>
</feature>
<dbReference type="InterPro" id="IPR006709">
    <property type="entry name" value="SSU_processome_Utp14"/>
</dbReference>
<feature type="compositionally biased region" description="Acidic residues" evidence="5">
    <location>
        <begin position="326"/>
        <end position="345"/>
    </location>
</feature>
<dbReference type="Pfam" id="PF04615">
    <property type="entry name" value="Utp14"/>
    <property type="match status" value="1"/>
</dbReference>
<dbReference type="OrthoDB" id="277439at2759"/>
<evidence type="ECO:0000313" key="6">
    <source>
        <dbReference type="EMBL" id="KAJ6646141.1"/>
    </source>
</evidence>
<feature type="compositionally biased region" description="Basic residues" evidence="5">
    <location>
        <begin position="431"/>
        <end position="440"/>
    </location>
</feature>
<dbReference type="EMBL" id="WJQU01000001">
    <property type="protein sequence ID" value="KAJ6646141.1"/>
    <property type="molecule type" value="Genomic_DNA"/>
</dbReference>
<gene>
    <name evidence="6" type="primary">UTP14A</name>
    <name evidence="6" type="ORF">Bhyg_01351</name>
</gene>
<sequence length="769" mass="88566">MKELGESNYTFDQQDEEVDKKAHHRLLDAVGRLHKTQYIKKPIRNEPSFKRNEFHLVKTKGEGEWTIKDTSLAVPNLVKVLQSSKKLESVGTALKKSLRNKKTLQKPLEKPVAERINRSVNYEKAKKKLNQWNAVVAANRAADHMSFPIQKGNSDMDVYVSPLADASNFRIKSNLMIEMEKTEVKPDVEVHSDNEDVTKLTRKEMIARSKELRLIRIRESQKNAKARLQKKIKSKKFHKIMKKEKLKEEIKNFQLMQKSDPEAAMRKLDQLEKRRIEERALLRHKNTGTWAKNLQIRSKYDKEARKELAQQLSIGRELTQVNHDASEDDDDVEETVEQSKEEETEIFNPWVKQSRTVQQEAANNNSAEGYRKYWNKRNATETTLKSLNSSDGWSLEESTNAPIEKPQEQKPDVNEDLLDDSLDETEETSNKKKRRNKKNATGKTLSDGWTVEEVTDAKPQKRKLVVNEDFLDDIFDKVEETLNKKVSRKLNELQKSIMNDEDEVEIQVKRPSSGKYHGDLNFKKKHSKPSLDEELNETQLEEELKNQGITKAVAQLSTPDPAKHSTDINPEEFMKTKKIYLKTTLPDIDQGEDDETDAAMGKQLTIAEAFEDDDILNDFEQENAEENEKKKPKDIDLTLPGWGKWGGSGIKAHSKKLILKFPKEEKRREENKGHVIIVDEKNDGLRKHQVSSLPFPFTSVKDYEAALRAPVGRDFVPEIAHNLLTKPAVTTKLGTIIKPIDKDVLFKPPKKHLNKTEKKIAALEKKNKK</sequence>
<dbReference type="GO" id="GO:0006364">
    <property type="term" value="P:rRNA processing"/>
    <property type="evidence" value="ECO:0007669"/>
    <property type="project" value="InterPro"/>
</dbReference>
<evidence type="ECO:0000256" key="2">
    <source>
        <dbReference type="ARBA" id="ARBA00007774"/>
    </source>
</evidence>
<reference evidence="6" key="1">
    <citation type="submission" date="2022-07" db="EMBL/GenBank/DDBJ databases">
        <authorList>
            <person name="Trinca V."/>
            <person name="Uliana J.V.C."/>
            <person name="Torres T.T."/>
            <person name="Ward R.J."/>
            <person name="Monesi N."/>
        </authorList>
    </citation>
    <scope>NUCLEOTIDE SEQUENCE</scope>
    <source>
        <strain evidence="6">HSMRA1968</strain>
        <tissue evidence="6">Whole embryos</tissue>
    </source>
</reference>
<accession>A0A9Q0NAV4</accession>
<protein>
    <submittedName>
        <fullName evidence="6">U3 small nucleolar RNA-associated protein 14 like A</fullName>
    </submittedName>
</protein>
<feature type="region of interest" description="Disordered" evidence="5">
    <location>
        <begin position="383"/>
        <end position="448"/>
    </location>
</feature>
<dbReference type="AlphaFoldDB" id="A0A9Q0NAV4"/>
<evidence type="ECO:0000256" key="5">
    <source>
        <dbReference type="SAM" id="MobiDB-lite"/>
    </source>
</evidence>
<name>A0A9Q0NAV4_9DIPT</name>
<evidence type="ECO:0000256" key="4">
    <source>
        <dbReference type="ARBA" id="ARBA00023242"/>
    </source>
</evidence>
<comment type="caution">
    <text evidence="6">The sequence shown here is derived from an EMBL/GenBank/DDBJ whole genome shotgun (WGS) entry which is preliminary data.</text>
</comment>
<dbReference type="Proteomes" id="UP001151699">
    <property type="component" value="Chromosome A"/>
</dbReference>
<keyword evidence="3" id="KW-0597">Phosphoprotein</keyword>